<dbReference type="Pfam" id="PF03033">
    <property type="entry name" value="Glyco_transf_28"/>
    <property type="match status" value="1"/>
</dbReference>
<dbReference type="FunFam" id="3.40.50.2000:FF:000100">
    <property type="entry name" value="Glycosyltransferase family 1 protein"/>
    <property type="match status" value="1"/>
</dbReference>
<dbReference type="PANTHER" id="PTHR48050:SF5">
    <property type="entry name" value="UDP-GLUCOSE,STEROL TRANSFERASE"/>
    <property type="match status" value="1"/>
</dbReference>
<dbReference type="Gene3D" id="3.40.50.2000">
    <property type="entry name" value="Glycogen Phosphorylase B"/>
    <property type="match status" value="2"/>
</dbReference>
<keyword evidence="1 5" id="KW-0808">Transferase</keyword>
<dbReference type="OMA" id="YTNFMSY"/>
<protein>
    <submittedName>
        <fullName evidence="5">UDP-Glycosyltransferase/glycogen phosphorylase</fullName>
    </submittedName>
</protein>
<dbReference type="Proteomes" id="UP000016922">
    <property type="component" value="Unassembled WGS sequence"/>
</dbReference>
<reference evidence="5 6" key="1">
    <citation type="journal article" date="2013" name="BMC Genomics">
        <title>Genomics-driven discovery of the pneumocandin biosynthetic gene cluster in the fungus Glarea lozoyensis.</title>
        <authorList>
            <person name="Chen L."/>
            <person name="Yue Q."/>
            <person name="Zhang X."/>
            <person name="Xiang M."/>
            <person name="Wang C."/>
            <person name="Li S."/>
            <person name="Che Y."/>
            <person name="Ortiz-Lopez F.J."/>
            <person name="Bills G.F."/>
            <person name="Liu X."/>
            <person name="An Z."/>
        </authorList>
    </citation>
    <scope>NUCLEOTIDE SEQUENCE [LARGE SCALE GENOMIC DNA]</scope>
    <source>
        <strain evidence="6">ATCC 20868 / MF5171</strain>
    </source>
</reference>
<dbReference type="EMBL" id="KE145371">
    <property type="protein sequence ID" value="EPE25606.1"/>
    <property type="molecule type" value="Genomic_DNA"/>
</dbReference>
<dbReference type="GO" id="GO:0005975">
    <property type="term" value="P:carbohydrate metabolic process"/>
    <property type="evidence" value="ECO:0007669"/>
    <property type="project" value="InterPro"/>
</dbReference>
<evidence type="ECO:0000259" key="4">
    <source>
        <dbReference type="Pfam" id="PF06722"/>
    </source>
</evidence>
<feature type="region of interest" description="Disordered" evidence="2">
    <location>
        <begin position="87"/>
        <end position="155"/>
    </location>
</feature>
<dbReference type="SUPFAM" id="SSF53756">
    <property type="entry name" value="UDP-Glycosyltransferase/glycogen phosphorylase"/>
    <property type="match status" value="1"/>
</dbReference>
<feature type="compositionally biased region" description="Basic and acidic residues" evidence="2">
    <location>
        <begin position="34"/>
        <end position="44"/>
    </location>
</feature>
<feature type="compositionally biased region" description="Basic residues" evidence="2">
    <location>
        <begin position="111"/>
        <end position="126"/>
    </location>
</feature>
<evidence type="ECO:0000256" key="1">
    <source>
        <dbReference type="ARBA" id="ARBA00022679"/>
    </source>
</evidence>
<sequence length="1172" mass="128167">MTAAAASRGASDPTAEQTLASPSNRPLANTMIPEETRSTSEEGPRPNLPRTWQTERPQVTARYSVLPARMARMGTNTSALNTAILSASRGDDTSSSESSSDENDQQGTSPPKKHSRARPHRRGHQQKNRESRDSGEYNRFNVGNDDFNTKGRVSKKDGRLNISVNETSNTGYLAKALGATFMKDLKPETKQETSKGDKPGFSRSSSGTTITSDLPRPTLNIVVMVIGSRGDIQPFLKLGKNLQEYGHRVRIATHPAFKDFVEKDSGLEFFSVGGDPAELMAFMVKNPGMIPTMDTLKKGEVGRRRSQMAEMFEGFWRACINATDDEKDVSNLKMMGEKNPFVADAIIANPPSFAHIHCAERLGIPLHLMFTFPYTPTQSFPHPLANIKKTNVDPGYANFMSYPLVEMMTWQGLGDLINNFRVKTLGLEPVSTLWAPGQLYRMKVPYTYLWSPGLIPKPADWGPEIDIAGFVFLDLASSFKPPEELVKFLDAGPPPVYIGFGSIVVDDPDKFTAMIFEAVEKAGVRALVSKGWGGLGDENNTPDNIFMLENTPHDWLFPKVEAVVHHGGAGTTAIGLKCGKPTMVVPFFGDQQFWGSMIGKAGAGAEPVPYKSLTADKLAEGIKQCLTDKAKEEAMVIAKNIEAEGDGAKNAVTSFHRSLVLRGEHSMRCSVLEDRVAVWILKDTRLRLSALAAELLVQKKRISWKQLRLIRHNEWNDFEGPGEPLTGGATAIMGTVTGIASGIGSIPFRLRKTTKRRTEKEERRQRKSQEAQAKSSVHKSLRKNGIEKSKSNSVRSPSSNGVTGNGQPKESTVNGAGENDHPVVSPAQQTINERVAAEHMATVAPGPKTPILGMGKHTPSGEPIPAHRAANGDSAEDYFDKASIATAPEDNPAEEYARDVGGGLGRTGEAVARLPMDLTLAVAQGFHNAPRLYGDTTVRRPTRITGMKSGLKAAGEEFVYGIYDGFTGVVVQPYKGARDGGPVGFVKGVGMGLTGFVLKDLAAIFGPFGYTLKGAHKELMKSKQPTHFIRKAKIVQGQRNFKALSDEEKKKAIEQVDHGWEVVQQIWEIMEEKKADGLKGRVKFLKEKKTWRANGAFENVEMAERALEARRKGESLEGVFERQREELKLAERPRKNVQQDMQEGEGGVEDVGQVVQTNGSAEPPVKKVPSLA</sequence>
<evidence type="ECO:0000259" key="3">
    <source>
        <dbReference type="Pfam" id="PF03033"/>
    </source>
</evidence>
<feature type="domain" description="Erythromycin biosynthesis protein CIII-like C-terminal" evidence="4">
    <location>
        <begin position="538"/>
        <end position="635"/>
    </location>
</feature>
<dbReference type="KEGG" id="glz:GLAREA_01518"/>
<feature type="compositionally biased region" description="Polar residues" evidence="2">
    <location>
        <begin position="801"/>
        <end position="814"/>
    </location>
</feature>
<dbReference type="OrthoDB" id="5835829at2759"/>
<feature type="compositionally biased region" description="Polar residues" evidence="2">
    <location>
        <begin position="14"/>
        <end position="27"/>
    </location>
</feature>
<feature type="compositionally biased region" description="Low complexity" evidence="2">
    <location>
        <begin position="791"/>
        <end position="800"/>
    </location>
</feature>
<dbReference type="InterPro" id="IPR010610">
    <property type="entry name" value="EryCIII-like_C"/>
</dbReference>
<dbReference type="FunFam" id="3.40.50.2000:FF:000009">
    <property type="entry name" value="Sterol 3-beta-glucosyltransferase UGT80A2"/>
    <property type="match status" value="1"/>
</dbReference>
<evidence type="ECO:0000313" key="6">
    <source>
        <dbReference type="Proteomes" id="UP000016922"/>
    </source>
</evidence>
<dbReference type="GO" id="GO:0016906">
    <property type="term" value="F:sterol 3-beta-glucosyltransferase activity"/>
    <property type="evidence" value="ECO:0007669"/>
    <property type="project" value="UniProtKB-ARBA"/>
</dbReference>
<feature type="region of interest" description="Disordered" evidence="2">
    <location>
        <begin position="1"/>
        <end position="64"/>
    </location>
</feature>
<feature type="compositionally biased region" description="Basic and acidic residues" evidence="2">
    <location>
        <begin position="127"/>
        <end position="136"/>
    </location>
</feature>
<dbReference type="GeneID" id="19460576"/>
<feature type="compositionally biased region" description="Basic and acidic residues" evidence="2">
    <location>
        <begin position="756"/>
        <end position="769"/>
    </location>
</feature>
<keyword evidence="6" id="KW-1185">Reference proteome</keyword>
<dbReference type="PANTHER" id="PTHR48050">
    <property type="entry name" value="STEROL 3-BETA-GLUCOSYLTRANSFERASE"/>
    <property type="match status" value="1"/>
</dbReference>
<dbReference type="Pfam" id="PF06722">
    <property type="entry name" value="EryCIII-like_C"/>
    <property type="match status" value="1"/>
</dbReference>
<feature type="compositionally biased region" description="Basic and acidic residues" evidence="2">
    <location>
        <begin position="188"/>
        <end position="200"/>
    </location>
</feature>
<feature type="region of interest" description="Disordered" evidence="2">
    <location>
        <begin position="747"/>
        <end position="824"/>
    </location>
</feature>
<dbReference type="eggNOG" id="KOG1192">
    <property type="taxonomic scope" value="Eukaryota"/>
</dbReference>
<dbReference type="HOGENOM" id="CLU_000537_2_0_1"/>
<dbReference type="InterPro" id="IPR002213">
    <property type="entry name" value="UDP_glucos_trans"/>
</dbReference>
<accession>S3D0P1</accession>
<feature type="region of interest" description="Disordered" evidence="2">
    <location>
        <begin position="188"/>
        <end position="213"/>
    </location>
</feature>
<dbReference type="AlphaFoldDB" id="S3D0P1"/>
<feature type="domain" description="Glycosyltransferase family 28 N-terminal" evidence="3">
    <location>
        <begin position="221"/>
        <end position="380"/>
    </location>
</feature>
<dbReference type="InterPro" id="IPR004276">
    <property type="entry name" value="GlycoTrans_28_N"/>
</dbReference>
<evidence type="ECO:0000256" key="2">
    <source>
        <dbReference type="SAM" id="MobiDB-lite"/>
    </source>
</evidence>
<gene>
    <name evidence="5" type="ORF">GLAREA_01518</name>
</gene>
<dbReference type="CDD" id="cd03784">
    <property type="entry name" value="GT1_Gtf-like"/>
    <property type="match status" value="1"/>
</dbReference>
<evidence type="ECO:0000313" key="5">
    <source>
        <dbReference type="EMBL" id="EPE25606.1"/>
    </source>
</evidence>
<proteinExistence type="predicted"/>
<name>S3D0P1_GLAL2</name>
<dbReference type="InterPro" id="IPR050426">
    <property type="entry name" value="Glycosyltransferase_28"/>
</dbReference>
<dbReference type="RefSeq" id="XP_008086925.1">
    <property type="nucleotide sequence ID" value="XM_008088734.1"/>
</dbReference>
<feature type="compositionally biased region" description="Polar residues" evidence="2">
    <location>
        <begin position="202"/>
        <end position="212"/>
    </location>
</feature>
<organism evidence="5 6">
    <name type="scientific">Glarea lozoyensis (strain ATCC 20868 / MF5171)</name>
    <dbReference type="NCBI Taxonomy" id="1116229"/>
    <lineage>
        <taxon>Eukaryota</taxon>
        <taxon>Fungi</taxon>
        <taxon>Dikarya</taxon>
        <taxon>Ascomycota</taxon>
        <taxon>Pezizomycotina</taxon>
        <taxon>Leotiomycetes</taxon>
        <taxon>Helotiales</taxon>
        <taxon>Helotiaceae</taxon>
        <taxon>Glarea</taxon>
    </lineage>
</organism>
<feature type="region of interest" description="Disordered" evidence="2">
    <location>
        <begin position="1129"/>
        <end position="1172"/>
    </location>
</feature>